<dbReference type="Proteomes" id="UP000036681">
    <property type="component" value="Unplaced"/>
</dbReference>
<keyword evidence="1" id="KW-1185">Reference proteome</keyword>
<evidence type="ECO:0000313" key="1">
    <source>
        <dbReference type="Proteomes" id="UP000036681"/>
    </source>
</evidence>
<evidence type="ECO:0000313" key="2">
    <source>
        <dbReference type="WBParaSite" id="ALUE_0001139301-mRNA-1"/>
    </source>
</evidence>
<accession>A0A0M3I3X0</accession>
<reference evidence="2" key="1">
    <citation type="submission" date="2017-02" db="UniProtKB">
        <authorList>
            <consortium name="WormBaseParasite"/>
        </authorList>
    </citation>
    <scope>IDENTIFICATION</scope>
</reference>
<dbReference type="WBParaSite" id="ALUE_0001139301-mRNA-1">
    <property type="protein sequence ID" value="ALUE_0001139301-mRNA-1"/>
    <property type="gene ID" value="ALUE_0001139301"/>
</dbReference>
<proteinExistence type="predicted"/>
<organism evidence="1 2">
    <name type="scientific">Ascaris lumbricoides</name>
    <name type="common">Giant roundworm</name>
    <dbReference type="NCBI Taxonomy" id="6252"/>
    <lineage>
        <taxon>Eukaryota</taxon>
        <taxon>Metazoa</taxon>
        <taxon>Ecdysozoa</taxon>
        <taxon>Nematoda</taxon>
        <taxon>Chromadorea</taxon>
        <taxon>Rhabditida</taxon>
        <taxon>Spirurina</taxon>
        <taxon>Ascaridomorpha</taxon>
        <taxon>Ascaridoidea</taxon>
        <taxon>Ascarididae</taxon>
        <taxon>Ascaris</taxon>
    </lineage>
</organism>
<name>A0A0M3I3X0_ASCLU</name>
<dbReference type="AlphaFoldDB" id="A0A0M3I3X0"/>
<sequence>MVRFHAGIAKNIVPTKQAATSVYGWKERLGMRIAICLPTLWGSRTSRSETALIKDGFDGPVNKVAVAIILLGLHL</sequence>
<protein>
    <submittedName>
        <fullName evidence="2">Uncharacterized protein</fullName>
    </submittedName>
</protein>